<evidence type="ECO:0000256" key="1">
    <source>
        <dbReference type="ARBA" id="ARBA00004123"/>
    </source>
</evidence>
<sequence length="274" mass="29796">MSQGGGFYQQPQSSPFNPSQSSPGGGDPKRSEVSHSVRPLTIAQANKAKQDYTDAEWTLFGSEIGQVTLVGQVVDISEQATNFVYILEDGTGRMEVRRWREQNTEEEEVKWGNIVVNHVVRVTGRMKAFGSKKSINATTVRPSDDPHEIYFHTMEALSLTFGLSNGLPGGQAPSAQGHGITSPATASAYTAHSTKVANDDMAEYKNLPPLQREIIKFILAQPEHDEGGVHVGMIAKSVQGLQARPNDVSDALDALMDAGHIYTTSDDSHFQVSR</sequence>
<dbReference type="Pfam" id="PF01336">
    <property type="entry name" value="tRNA_anti-codon"/>
    <property type="match status" value="1"/>
</dbReference>
<dbReference type="Pfam" id="PF08784">
    <property type="entry name" value="RPA_C"/>
    <property type="match status" value="1"/>
</dbReference>
<accession>A0A6A4IC44</accession>
<comment type="similarity">
    <text evidence="2">Belongs to the replication factor A protein 2 family.</text>
</comment>
<dbReference type="PIRSF" id="PIRSF036949">
    <property type="entry name" value="RPA32"/>
    <property type="match status" value="1"/>
</dbReference>
<dbReference type="SUPFAM" id="SSF50249">
    <property type="entry name" value="Nucleic acid-binding proteins"/>
    <property type="match status" value="1"/>
</dbReference>
<dbReference type="CDD" id="cd04478">
    <property type="entry name" value="RPA2_DBD_D"/>
    <property type="match status" value="1"/>
</dbReference>
<dbReference type="Gene3D" id="1.10.10.10">
    <property type="entry name" value="Winged helix-like DNA-binding domain superfamily/Winged helix DNA-binding domain"/>
    <property type="match status" value="1"/>
</dbReference>
<dbReference type="AlphaFoldDB" id="A0A6A4IC44"/>
<evidence type="ECO:0000259" key="7">
    <source>
        <dbReference type="Pfam" id="PF01336"/>
    </source>
</evidence>
<evidence type="ECO:0000256" key="4">
    <source>
        <dbReference type="ARBA" id="ARBA00023125"/>
    </source>
</evidence>
<evidence type="ECO:0000256" key="6">
    <source>
        <dbReference type="SAM" id="MobiDB-lite"/>
    </source>
</evidence>
<keyword evidence="10" id="KW-1185">Reference proteome</keyword>
<keyword evidence="3" id="KW-0235">DNA replication</keyword>
<keyword evidence="4" id="KW-0238">DNA-binding</keyword>
<gene>
    <name evidence="9" type="ORF">BT96DRAFT_875628</name>
</gene>
<organism evidence="9 10">
    <name type="scientific">Gymnopus androsaceus JB14</name>
    <dbReference type="NCBI Taxonomy" id="1447944"/>
    <lineage>
        <taxon>Eukaryota</taxon>
        <taxon>Fungi</taxon>
        <taxon>Dikarya</taxon>
        <taxon>Basidiomycota</taxon>
        <taxon>Agaricomycotina</taxon>
        <taxon>Agaricomycetes</taxon>
        <taxon>Agaricomycetidae</taxon>
        <taxon>Agaricales</taxon>
        <taxon>Marasmiineae</taxon>
        <taxon>Omphalotaceae</taxon>
        <taxon>Gymnopus</taxon>
    </lineage>
</organism>
<evidence type="ECO:0000313" key="10">
    <source>
        <dbReference type="Proteomes" id="UP000799118"/>
    </source>
</evidence>
<evidence type="ECO:0000259" key="8">
    <source>
        <dbReference type="Pfam" id="PF08784"/>
    </source>
</evidence>
<dbReference type="Gene3D" id="2.40.50.140">
    <property type="entry name" value="Nucleic acid-binding proteins"/>
    <property type="match status" value="1"/>
</dbReference>
<dbReference type="InterPro" id="IPR004365">
    <property type="entry name" value="NA-bd_OB_tRNA"/>
</dbReference>
<dbReference type="GO" id="GO:0006289">
    <property type="term" value="P:nucleotide-excision repair"/>
    <property type="evidence" value="ECO:0007669"/>
    <property type="project" value="TreeGrafter"/>
</dbReference>
<reference evidence="9" key="1">
    <citation type="journal article" date="2019" name="Environ. Microbiol.">
        <title>Fungal ecological strategies reflected in gene transcription - a case study of two litter decomposers.</title>
        <authorList>
            <person name="Barbi F."/>
            <person name="Kohler A."/>
            <person name="Barry K."/>
            <person name="Baskaran P."/>
            <person name="Daum C."/>
            <person name="Fauchery L."/>
            <person name="Ihrmark K."/>
            <person name="Kuo A."/>
            <person name="LaButti K."/>
            <person name="Lipzen A."/>
            <person name="Morin E."/>
            <person name="Grigoriev I.V."/>
            <person name="Henrissat B."/>
            <person name="Lindahl B."/>
            <person name="Martin F."/>
        </authorList>
    </citation>
    <scope>NUCLEOTIDE SEQUENCE</scope>
    <source>
        <strain evidence="9">JB14</strain>
    </source>
</reference>
<dbReference type="GO" id="GO:0000781">
    <property type="term" value="C:chromosome, telomeric region"/>
    <property type="evidence" value="ECO:0007669"/>
    <property type="project" value="TreeGrafter"/>
</dbReference>
<dbReference type="GO" id="GO:0005662">
    <property type="term" value="C:DNA replication factor A complex"/>
    <property type="evidence" value="ECO:0007669"/>
    <property type="project" value="TreeGrafter"/>
</dbReference>
<dbReference type="GO" id="GO:0003697">
    <property type="term" value="F:single-stranded DNA binding"/>
    <property type="evidence" value="ECO:0007669"/>
    <property type="project" value="TreeGrafter"/>
</dbReference>
<comment type="subcellular location">
    <subcellularLocation>
        <location evidence="1">Nucleus</location>
    </subcellularLocation>
</comment>
<dbReference type="GO" id="GO:0006260">
    <property type="term" value="P:DNA replication"/>
    <property type="evidence" value="ECO:0007669"/>
    <property type="project" value="UniProtKB-KW"/>
</dbReference>
<dbReference type="InterPro" id="IPR036390">
    <property type="entry name" value="WH_DNA-bd_sf"/>
</dbReference>
<dbReference type="OrthoDB" id="25571at2759"/>
<feature type="compositionally biased region" description="Low complexity" evidence="6">
    <location>
        <begin position="9"/>
        <end position="22"/>
    </location>
</feature>
<dbReference type="PANTHER" id="PTHR13989:SF16">
    <property type="entry name" value="REPLICATION PROTEIN A2"/>
    <property type="match status" value="1"/>
</dbReference>
<name>A0A6A4IC44_9AGAR</name>
<evidence type="ECO:0000256" key="5">
    <source>
        <dbReference type="ARBA" id="ARBA00023242"/>
    </source>
</evidence>
<dbReference type="PANTHER" id="PTHR13989">
    <property type="entry name" value="REPLICATION PROTEIN A-RELATED"/>
    <property type="match status" value="1"/>
</dbReference>
<feature type="domain" description="Replication protein A C-terminal" evidence="8">
    <location>
        <begin position="176"/>
        <end position="267"/>
    </location>
</feature>
<dbReference type="GO" id="GO:0000724">
    <property type="term" value="P:double-strand break repair via homologous recombination"/>
    <property type="evidence" value="ECO:0007669"/>
    <property type="project" value="TreeGrafter"/>
</dbReference>
<evidence type="ECO:0000313" key="9">
    <source>
        <dbReference type="EMBL" id="KAE9406364.1"/>
    </source>
</evidence>
<keyword evidence="5" id="KW-0539">Nucleus</keyword>
<evidence type="ECO:0000256" key="3">
    <source>
        <dbReference type="ARBA" id="ARBA00022705"/>
    </source>
</evidence>
<dbReference type="InterPro" id="IPR014646">
    <property type="entry name" value="Rfa2/RPA32"/>
</dbReference>
<dbReference type="GO" id="GO:0035861">
    <property type="term" value="C:site of double-strand break"/>
    <property type="evidence" value="ECO:0007669"/>
    <property type="project" value="TreeGrafter"/>
</dbReference>
<dbReference type="Proteomes" id="UP000799118">
    <property type="component" value="Unassembled WGS sequence"/>
</dbReference>
<dbReference type="EMBL" id="ML769402">
    <property type="protein sequence ID" value="KAE9406364.1"/>
    <property type="molecule type" value="Genomic_DNA"/>
</dbReference>
<evidence type="ECO:0000256" key="2">
    <source>
        <dbReference type="ARBA" id="ARBA00007815"/>
    </source>
</evidence>
<dbReference type="InterPro" id="IPR040260">
    <property type="entry name" value="RFA2-like"/>
</dbReference>
<dbReference type="SUPFAM" id="SSF46785">
    <property type="entry name" value="Winged helix' DNA-binding domain"/>
    <property type="match status" value="1"/>
</dbReference>
<feature type="region of interest" description="Disordered" evidence="6">
    <location>
        <begin position="1"/>
        <end position="36"/>
    </location>
</feature>
<proteinExistence type="inferred from homology"/>
<protein>
    <submittedName>
        <fullName evidence="9">Replication protein A, subunit RPA32</fullName>
    </submittedName>
</protein>
<dbReference type="InterPro" id="IPR012340">
    <property type="entry name" value="NA-bd_OB-fold"/>
</dbReference>
<dbReference type="InterPro" id="IPR036388">
    <property type="entry name" value="WH-like_DNA-bd_sf"/>
</dbReference>
<dbReference type="InterPro" id="IPR014892">
    <property type="entry name" value="RPA_C"/>
</dbReference>
<feature type="domain" description="OB" evidence="7">
    <location>
        <begin position="67"/>
        <end position="141"/>
    </location>
</feature>